<accession>A0ABQ6K4Y7</accession>
<comment type="caution">
    <text evidence="3">The sequence shown here is derived from an EMBL/GenBank/DDBJ whole genome shotgun (WGS) entry which is preliminary data.</text>
</comment>
<protein>
    <recommendedName>
        <fullName evidence="5">Cytochrome b561 bacterial/Ni-hydrogenase domain-containing protein</fullName>
    </recommendedName>
</protein>
<gene>
    <name evidence="3" type="ORF">GCM10025881_14470</name>
</gene>
<reference evidence="4" key="1">
    <citation type="journal article" date="2019" name="Int. J. Syst. Evol. Microbiol.">
        <title>The Global Catalogue of Microorganisms (GCM) 10K type strain sequencing project: providing services to taxonomists for standard genome sequencing and annotation.</title>
        <authorList>
            <consortium name="The Broad Institute Genomics Platform"/>
            <consortium name="The Broad Institute Genome Sequencing Center for Infectious Disease"/>
            <person name="Wu L."/>
            <person name="Ma J."/>
        </authorList>
    </citation>
    <scope>NUCLEOTIDE SEQUENCE [LARGE SCALE GENOMIC DNA]</scope>
    <source>
        <strain evidence="4">NBRC 108894</strain>
    </source>
</reference>
<sequence>MLGRLLGPAFLICFLTGLYSHFLQDPLPGMVFPTRPAWIYQLTQGVHVTAGLALVPLLLGKLWSVYGRLFEWPPLRGVLHLIERGLVGVLVATALLEPAIGLINTYQWYPWPFPFRQTHFALAWVLVGALAVHVGVKLPIIVQHWSRRERPRPDRPPIERHGTEGRDADISA</sequence>
<evidence type="ECO:0000313" key="3">
    <source>
        <dbReference type="EMBL" id="GMA94623.1"/>
    </source>
</evidence>
<name>A0ABQ6K4Y7_9MICO</name>
<keyword evidence="2" id="KW-0472">Membrane</keyword>
<dbReference type="SUPFAM" id="SSF81342">
    <property type="entry name" value="Transmembrane di-heme cytochromes"/>
    <property type="match status" value="1"/>
</dbReference>
<evidence type="ECO:0000256" key="2">
    <source>
        <dbReference type="SAM" id="Phobius"/>
    </source>
</evidence>
<proteinExistence type="predicted"/>
<keyword evidence="2" id="KW-0812">Transmembrane</keyword>
<feature type="transmembrane region" description="Helical" evidence="2">
    <location>
        <begin position="121"/>
        <end position="142"/>
    </location>
</feature>
<keyword evidence="2" id="KW-1133">Transmembrane helix</keyword>
<evidence type="ECO:0000313" key="4">
    <source>
        <dbReference type="Proteomes" id="UP001157034"/>
    </source>
</evidence>
<dbReference type="EMBL" id="BSVB01000001">
    <property type="protein sequence ID" value="GMA94623.1"/>
    <property type="molecule type" value="Genomic_DNA"/>
</dbReference>
<feature type="transmembrane region" description="Helical" evidence="2">
    <location>
        <begin position="44"/>
        <end position="64"/>
    </location>
</feature>
<organism evidence="3 4">
    <name type="scientific">Pseudolysinimonas kribbensis</name>
    <dbReference type="NCBI Taxonomy" id="433641"/>
    <lineage>
        <taxon>Bacteria</taxon>
        <taxon>Bacillati</taxon>
        <taxon>Actinomycetota</taxon>
        <taxon>Actinomycetes</taxon>
        <taxon>Micrococcales</taxon>
        <taxon>Microbacteriaceae</taxon>
        <taxon>Pseudolysinimonas</taxon>
    </lineage>
</organism>
<dbReference type="InterPro" id="IPR016174">
    <property type="entry name" value="Di-haem_cyt_TM"/>
</dbReference>
<evidence type="ECO:0008006" key="5">
    <source>
        <dbReference type="Google" id="ProtNLM"/>
    </source>
</evidence>
<dbReference type="RefSeq" id="WP_284253525.1">
    <property type="nucleotide sequence ID" value="NZ_BSVB01000001.1"/>
</dbReference>
<keyword evidence="4" id="KW-1185">Reference proteome</keyword>
<dbReference type="Proteomes" id="UP001157034">
    <property type="component" value="Unassembled WGS sequence"/>
</dbReference>
<feature type="transmembrane region" description="Helical" evidence="2">
    <location>
        <begin position="85"/>
        <end position="109"/>
    </location>
</feature>
<feature type="region of interest" description="Disordered" evidence="1">
    <location>
        <begin position="149"/>
        <end position="172"/>
    </location>
</feature>
<evidence type="ECO:0000256" key="1">
    <source>
        <dbReference type="SAM" id="MobiDB-lite"/>
    </source>
</evidence>